<gene>
    <name evidence="1" type="ORF">SAMN04489757_1102</name>
</gene>
<organism evidence="1 2">
    <name type="scientific">Anaerocolumna aminovalerica</name>
    <dbReference type="NCBI Taxonomy" id="1527"/>
    <lineage>
        <taxon>Bacteria</taxon>
        <taxon>Bacillati</taxon>
        <taxon>Bacillota</taxon>
        <taxon>Clostridia</taxon>
        <taxon>Lachnospirales</taxon>
        <taxon>Lachnospiraceae</taxon>
        <taxon>Anaerocolumna</taxon>
    </lineage>
</organism>
<evidence type="ECO:0000313" key="1">
    <source>
        <dbReference type="EMBL" id="SFO12361.1"/>
    </source>
</evidence>
<name>A0A1I5EMU2_9FIRM</name>
<evidence type="ECO:0000313" key="2">
    <source>
        <dbReference type="Proteomes" id="UP000198806"/>
    </source>
</evidence>
<keyword evidence="2" id="KW-1185">Reference proteome</keyword>
<dbReference type="OrthoDB" id="2002457at2"/>
<evidence type="ECO:0008006" key="3">
    <source>
        <dbReference type="Google" id="ProtNLM"/>
    </source>
</evidence>
<sequence length="122" mass="13551">MKKFSLLIMIVLILVLATSCKKQVFDGNRTGNNEQFIMDYSVLNKTDTQEMDLEEGTIIDVIIEDESGRVDILVAEVDGDEIYRGDDASSISFSLEVPKTGTYKFSVTGTNAKGSVSFRVRK</sequence>
<dbReference type="Proteomes" id="UP000198806">
    <property type="component" value="Unassembled WGS sequence"/>
</dbReference>
<dbReference type="PROSITE" id="PS51257">
    <property type="entry name" value="PROKAR_LIPOPROTEIN"/>
    <property type="match status" value="1"/>
</dbReference>
<proteinExistence type="predicted"/>
<accession>A0A1I5EMU2</accession>
<reference evidence="1 2" key="1">
    <citation type="submission" date="2016-10" db="EMBL/GenBank/DDBJ databases">
        <authorList>
            <person name="de Groot N.N."/>
        </authorList>
    </citation>
    <scope>NUCLEOTIDE SEQUENCE [LARGE SCALE GENOMIC DNA]</scope>
    <source>
        <strain evidence="1 2">DSM 1283</strain>
    </source>
</reference>
<dbReference type="EMBL" id="FOWD01000010">
    <property type="protein sequence ID" value="SFO12361.1"/>
    <property type="molecule type" value="Genomic_DNA"/>
</dbReference>
<dbReference type="RefSeq" id="WP_091685693.1">
    <property type="nucleotide sequence ID" value="NZ_BAABFM010000061.1"/>
</dbReference>
<protein>
    <recommendedName>
        <fullName evidence="3">GOLD domain-containing protein</fullName>
    </recommendedName>
</protein>
<dbReference type="AlphaFoldDB" id="A0A1I5EMU2"/>